<dbReference type="PANTHER" id="PTHR35579:SF3">
    <property type="entry name" value="CRISPR SYSTEM CMS ENDORIBONUCLEASE CSM3"/>
    <property type="match status" value="1"/>
</dbReference>
<dbReference type="Pfam" id="PF03787">
    <property type="entry name" value="RAMPs"/>
    <property type="match status" value="1"/>
</dbReference>
<dbReference type="Proteomes" id="UP000235611">
    <property type="component" value="Unassembled WGS sequence"/>
</dbReference>
<comment type="caution">
    <text evidence="4">The sequence shown here is derived from an EMBL/GenBank/DDBJ whole genome shotgun (WGS) entry which is preliminary data.</text>
</comment>
<reference evidence="4" key="2">
    <citation type="submission" date="2016-07" db="EMBL/GenBank/DDBJ databases">
        <authorList>
            <person name="Kauffman K."/>
            <person name="Arevalo P."/>
            <person name="Polz M.F."/>
        </authorList>
    </citation>
    <scope>NUCLEOTIDE SEQUENCE</scope>
    <source>
        <strain evidence="4">10N.222.49.A5</strain>
    </source>
</reference>
<evidence type="ECO:0000256" key="1">
    <source>
        <dbReference type="ARBA" id="ARBA00023118"/>
    </source>
</evidence>
<keyword evidence="1" id="KW-0051">Antiviral defense</keyword>
<evidence type="ECO:0000313" key="3">
    <source>
        <dbReference type="EMBL" id="NMR71491.1"/>
    </source>
</evidence>
<gene>
    <name evidence="4" type="ORF">BCS93_18165</name>
    <name evidence="3" type="ORF">HJ568_16210</name>
</gene>
<evidence type="ECO:0000313" key="6">
    <source>
        <dbReference type="Proteomes" id="UP000590068"/>
    </source>
</evidence>
<dbReference type="EMBL" id="MDBO01000132">
    <property type="protein sequence ID" value="PMP05881.1"/>
    <property type="molecule type" value="Genomic_DNA"/>
</dbReference>
<dbReference type="EMBL" id="JABCJR010000039">
    <property type="protein sequence ID" value="NMR71491.1"/>
    <property type="molecule type" value="Genomic_DNA"/>
</dbReference>
<protein>
    <recommendedName>
        <fullName evidence="2">CRISPR type III-associated protein domain-containing protein</fullName>
    </recommendedName>
</protein>
<evidence type="ECO:0000313" key="5">
    <source>
        <dbReference type="Proteomes" id="UP000235611"/>
    </source>
</evidence>
<evidence type="ECO:0000313" key="4">
    <source>
        <dbReference type="EMBL" id="PMP05881.1"/>
    </source>
</evidence>
<dbReference type="InterPro" id="IPR052216">
    <property type="entry name" value="CRISPR_Csm3_endoribonuclease"/>
</dbReference>
<dbReference type="InterPro" id="IPR005537">
    <property type="entry name" value="RAMP_III_fam"/>
</dbReference>
<dbReference type="PANTHER" id="PTHR35579">
    <property type="entry name" value="CRISPR SYSTEM CMS ENDORIBONUCLEASE CSM3"/>
    <property type="match status" value="1"/>
</dbReference>
<dbReference type="GO" id="GO:0051607">
    <property type="term" value="P:defense response to virus"/>
    <property type="evidence" value="ECO:0007669"/>
    <property type="project" value="UniProtKB-KW"/>
</dbReference>
<reference evidence="5" key="1">
    <citation type="submission" date="2016-07" db="EMBL/GenBank/DDBJ databases">
        <title>Nontailed viruses are major unrecognized killers of bacteria in the ocean.</title>
        <authorList>
            <person name="Kauffman K."/>
            <person name="Hussain F."/>
            <person name="Yang J."/>
            <person name="Arevalo P."/>
            <person name="Brown J."/>
            <person name="Cutler M."/>
            <person name="Kelly L."/>
            <person name="Polz M.F."/>
        </authorList>
    </citation>
    <scope>NUCLEOTIDE SEQUENCE [LARGE SCALE GENOMIC DNA]</scope>
    <source>
        <strain evidence="5">10N.222.49.A5</strain>
    </source>
</reference>
<name>A0AAP8MTU8_9VIBR</name>
<dbReference type="AlphaFoldDB" id="A0AAP8MTU8"/>
<dbReference type="RefSeq" id="WP_017031739.1">
    <property type="nucleotide sequence ID" value="NZ_JABBXC010000039.1"/>
</dbReference>
<feature type="domain" description="CRISPR type III-associated protein" evidence="2">
    <location>
        <begin position="10"/>
        <end position="180"/>
    </location>
</feature>
<dbReference type="CDD" id="cd09726">
    <property type="entry name" value="RAMP_I_III"/>
    <property type="match status" value="1"/>
</dbReference>
<keyword evidence="6" id="KW-1185">Reference proteome</keyword>
<accession>A0AAP8MTU8</accession>
<sequence>MTYTKLILTVDVISDWHIGSGEEGGAKADSLVLKDGQGLPYLPGRSLKGLLRDALQTAQDNQWFSSETLHRLLGSEGGELVSRGNLTVGSARLGEGERYFLSENKEAKKHLYRILYSTAIEHDTGVAKTTSLRSMEVAVPMTLHATLEIQNGTAEDIDAIKHAASLITHIGAKRHRGLGQSFVKVKEEALA</sequence>
<dbReference type="Proteomes" id="UP000590068">
    <property type="component" value="Unassembled WGS sequence"/>
</dbReference>
<evidence type="ECO:0000259" key="2">
    <source>
        <dbReference type="Pfam" id="PF03787"/>
    </source>
</evidence>
<organism evidence="4 5">
    <name type="scientific">Vibrio breoganii</name>
    <dbReference type="NCBI Taxonomy" id="553239"/>
    <lineage>
        <taxon>Bacteria</taxon>
        <taxon>Pseudomonadati</taxon>
        <taxon>Pseudomonadota</taxon>
        <taxon>Gammaproteobacteria</taxon>
        <taxon>Vibrionales</taxon>
        <taxon>Vibrionaceae</taxon>
        <taxon>Vibrio</taxon>
    </lineage>
</organism>
<proteinExistence type="predicted"/>
<reference evidence="3 6" key="4">
    <citation type="submission" date="2020-04" db="EMBL/GenBank/DDBJ databases">
        <title>WGS-Seq of Vibrio isolated by the O'Toole Lab.</title>
        <authorList>
            <person name="Mckone K.P."/>
            <person name="Whitaker R."/>
            <person name="Sevigney J.L."/>
            <person name="Herring J.B."/>
            <person name="O'Toole G."/>
        </authorList>
    </citation>
    <scope>NUCLEOTIDE SEQUENCE [LARGE SCALE GENOMIC DNA]</scope>
    <source>
        <strain evidence="3 6">BS_02</strain>
    </source>
</reference>
<reference evidence="4" key="3">
    <citation type="journal article" date="2018" name="Nature">
        <title>A major lineage of non-tailed dsDNA viruses as unrecognized killers of marine bacteria.</title>
        <authorList>
            <person name="Kauffman K.M."/>
            <person name="Hussain F.A."/>
            <person name="Yang J."/>
            <person name="Arevalo P."/>
            <person name="Brown J.M."/>
            <person name="Chang W.K."/>
            <person name="VanInsberghe D."/>
            <person name="Elsherbini J."/>
            <person name="Sharma R.S."/>
            <person name="Cutler M.B."/>
            <person name="Kelly L."/>
            <person name="Polz M.F."/>
        </authorList>
    </citation>
    <scope>NUCLEOTIDE SEQUENCE</scope>
    <source>
        <strain evidence="4">10N.222.49.A5</strain>
    </source>
</reference>